<dbReference type="Gene3D" id="3.30.750.24">
    <property type="entry name" value="STAS domain"/>
    <property type="match status" value="1"/>
</dbReference>
<dbReference type="InterPro" id="IPR001902">
    <property type="entry name" value="SLC26A/SulP_fam"/>
</dbReference>
<accession>A0A699KZX5</accession>
<sequence length="133" mass="14697">SFAKIILNALRPRVEELGRLPGTDIFCEVDQILRWVAEENEKEAIKRPITGIILDMSSVNNIDYAGTLALEEINKKLLSGGIKLAIASPRWQVIHKLKVAKFVDKVGRDCIFLTVSEAVDSFVGSKFNGPANC</sequence>
<dbReference type="SUPFAM" id="SSF52091">
    <property type="entry name" value="SpoIIaa-like"/>
    <property type="match status" value="1"/>
</dbReference>
<evidence type="ECO:0000259" key="1">
    <source>
        <dbReference type="PROSITE" id="PS50801"/>
    </source>
</evidence>
<organism evidence="2">
    <name type="scientific">Tanacetum cinerariifolium</name>
    <name type="common">Dalmatian daisy</name>
    <name type="synonym">Chrysanthemum cinerariifolium</name>
    <dbReference type="NCBI Taxonomy" id="118510"/>
    <lineage>
        <taxon>Eukaryota</taxon>
        <taxon>Viridiplantae</taxon>
        <taxon>Streptophyta</taxon>
        <taxon>Embryophyta</taxon>
        <taxon>Tracheophyta</taxon>
        <taxon>Spermatophyta</taxon>
        <taxon>Magnoliopsida</taxon>
        <taxon>eudicotyledons</taxon>
        <taxon>Gunneridae</taxon>
        <taxon>Pentapetalae</taxon>
        <taxon>asterids</taxon>
        <taxon>campanulids</taxon>
        <taxon>Asterales</taxon>
        <taxon>Asteraceae</taxon>
        <taxon>Asteroideae</taxon>
        <taxon>Anthemideae</taxon>
        <taxon>Anthemidinae</taxon>
        <taxon>Tanacetum</taxon>
    </lineage>
</organism>
<name>A0A699KZX5_TANCI</name>
<dbReference type="InterPro" id="IPR036513">
    <property type="entry name" value="STAS_dom_sf"/>
</dbReference>
<dbReference type="InterPro" id="IPR002645">
    <property type="entry name" value="STAS_dom"/>
</dbReference>
<reference evidence="2" key="1">
    <citation type="journal article" date="2019" name="Sci. Rep.">
        <title>Draft genome of Tanacetum cinerariifolium, the natural source of mosquito coil.</title>
        <authorList>
            <person name="Yamashiro T."/>
            <person name="Shiraishi A."/>
            <person name="Satake H."/>
            <person name="Nakayama K."/>
        </authorList>
    </citation>
    <scope>NUCLEOTIDE SEQUENCE</scope>
</reference>
<gene>
    <name evidence="2" type="ORF">Tci_682522</name>
</gene>
<feature type="domain" description="STAS" evidence="1">
    <location>
        <begin position="1"/>
        <end position="122"/>
    </location>
</feature>
<dbReference type="PROSITE" id="PS50801">
    <property type="entry name" value="STAS"/>
    <property type="match status" value="1"/>
</dbReference>
<feature type="non-terminal residue" evidence="2">
    <location>
        <position position="1"/>
    </location>
</feature>
<dbReference type="AlphaFoldDB" id="A0A699KZX5"/>
<dbReference type="EMBL" id="BKCJ010553172">
    <property type="protein sequence ID" value="GFB10551.1"/>
    <property type="molecule type" value="Genomic_DNA"/>
</dbReference>
<dbReference type="GO" id="GO:0055085">
    <property type="term" value="P:transmembrane transport"/>
    <property type="evidence" value="ECO:0007669"/>
    <property type="project" value="InterPro"/>
</dbReference>
<dbReference type="PANTHER" id="PTHR11814">
    <property type="entry name" value="SULFATE TRANSPORTER"/>
    <property type="match status" value="1"/>
</dbReference>
<protein>
    <submittedName>
        <fullName evidence="2">Low affinity sulfate transporter 3-like</fullName>
    </submittedName>
</protein>
<evidence type="ECO:0000313" key="2">
    <source>
        <dbReference type="EMBL" id="GFB10551.1"/>
    </source>
</evidence>
<proteinExistence type="predicted"/>
<dbReference type="GO" id="GO:0016020">
    <property type="term" value="C:membrane"/>
    <property type="evidence" value="ECO:0007669"/>
    <property type="project" value="InterPro"/>
</dbReference>
<dbReference type="CDD" id="cd07042">
    <property type="entry name" value="STAS_SulP_like_sulfate_transporter"/>
    <property type="match status" value="1"/>
</dbReference>
<dbReference type="Pfam" id="PF01740">
    <property type="entry name" value="STAS"/>
    <property type="match status" value="1"/>
</dbReference>
<comment type="caution">
    <text evidence="2">The sequence shown here is derived from an EMBL/GenBank/DDBJ whole genome shotgun (WGS) entry which is preliminary data.</text>
</comment>